<evidence type="ECO:0000256" key="9">
    <source>
        <dbReference type="ARBA" id="ARBA00023136"/>
    </source>
</evidence>
<dbReference type="InterPro" id="IPR023754">
    <property type="entry name" value="HemeA_Synthase_type2"/>
</dbReference>
<feature type="transmembrane region" description="Helical" evidence="12">
    <location>
        <begin position="166"/>
        <end position="186"/>
    </location>
</feature>
<feature type="transmembrane region" description="Helical" evidence="12">
    <location>
        <begin position="99"/>
        <end position="119"/>
    </location>
</feature>
<dbReference type="AlphaFoldDB" id="A0A368DMK3"/>
<dbReference type="Proteomes" id="UP000253570">
    <property type="component" value="Unassembled WGS sequence"/>
</dbReference>
<feature type="transmembrane region" description="Helical" evidence="12">
    <location>
        <begin position="270"/>
        <end position="287"/>
    </location>
</feature>
<accession>A0A368DMK3</accession>
<reference evidence="13 14" key="1">
    <citation type="journal article" date="2018" name="Microbiome">
        <title>Fine metagenomic profile of the Mediterranean stratified and mixed water columns revealed by assembly and recruitment.</title>
        <authorList>
            <person name="Haro-Moreno J.M."/>
            <person name="Lopez-Perez M."/>
            <person name="De La Torre J.R."/>
            <person name="Picazo A."/>
            <person name="Camacho A."/>
            <person name="Rodriguez-Valera F."/>
        </authorList>
    </citation>
    <scope>NUCLEOTIDE SEQUENCE [LARGE SCALE GENOMIC DNA]</scope>
    <source>
        <strain evidence="13">MED-G57</strain>
    </source>
</reference>
<dbReference type="GO" id="GO:0120547">
    <property type="term" value="F:heme A synthase activity"/>
    <property type="evidence" value="ECO:0007669"/>
    <property type="project" value="UniProtKB-EC"/>
</dbReference>
<protein>
    <recommendedName>
        <fullName evidence="12">Heme A synthase</fullName>
        <shortName evidence="12">HAS</shortName>
        <ecNumber evidence="12">1.17.99.9</ecNumber>
    </recommendedName>
    <alternativeName>
        <fullName evidence="12">Cytochrome aa3-controlling protein</fullName>
    </alternativeName>
</protein>
<evidence type="ECO:0000256" key="12">
    <source>
        <dbReference type="HAMAP-Rule" id="MF_01665"/>
    </source>
</evidence>
<organism evidence="13 14">
    <name type="scientific">PS1 clade bacterium</name>
    <dbReference type="NCBI Taxonomy" id="2175152"/>
    <lineage>
        <taxon>Bacteria</taxon>
        <taxon>Pseudomonadati</taxon>
        <taxon>Pseudomonadota</taxon>
        <taxon>Alphaproteobacteria</taxon>
        <taxon>PS1 clade</taxon>
    </lineage>
</organism>
<feature type="transmembrane region" description="Helical" evidence="12">
    <location>
        <begin position="20"/>
        <end position="39"/>
    </location>
</feature>
<dbReference type="GO" id="GO:0005886">
    <property type="term" value="C:plasma membrane"/>
    <property type="evidence" value="ECO:0007669"/>
    <property type="project" value="UniProtKB-SubCell"/>
</dbReference>
<keyword evidence="4 12" id="KW-0479">Metal-binding</keyword>
<comment type="subcellular location">
    <subcellularLocation>
        <location evidence="12">Cell membrane</location>
        <topology evidence="12">Multi-pass membrane protein</topology>
    </subcellularLocation>
    <subcellularLocation>
        <location evidence="2">Membrane</location>
        <topology evidence="2">Multi-pass membrane protein</topology>
    </subcellularLocation>
</comment>
<feature type="binding site" description="axial binding residue" evidence="12">
    <location>
        <position position="329"/>
    </location>
    <ligand>
        <name>heme</name>
        <dbReference type="ChEBI" id="CHEBI:30413"/>
    </ligand>
    <ligandPart>
        <name>Fe</name>
        <dbReference type="ChEBI" id="CHEBI:18248"/>
    </ligandPart>
</feature>
<feature type="binding site" description="axial binding residue" evidence="12">
    <location>
        <position position="268"/>
    </location>
    <ligand>
        <name>heme</name>
        <dbReference type="ChEBI" id="CHEBI:30413"/>
    </ligand>
    <ligandPart>
        <name>Fe</name>
        <dbReference type="ChEBI" id="CHEBI:18248"/>
    </ligandPart>
</feature>
<dbReference type="GO" id="GO:0016653">
    <property type="term" value="F:oxidoreductase activity, acting on NAD(P)H, heme protein as acceptor"/>
    <property type="evidence" value="ECO:0007669"/>
    <property type="project" value="TreeGrafter"/>
</dbReference>
<evidence type="ECO:0000256" key="8">
    <source>
        <dbReference type="ARBA" id="ARBA00023133"/>
    </source>
</evidence>
<feature type="transmembrane region" description="Helical" evidence="12">
    <location>
        <begin position="294"/>
        <end position="317"/>
    </location>
</feature>
<keyword evidence="3 12" id="KW-0812">Transmembrane</keyword>
<keyword evidence="6 12" id="KW-0560">Oxidoreductase</keyword>
<evidence type="ECO:0000256" key="3">
    <source>
        <dbReference type="ARBA" id="ARBA00022692"/>
    </source>
</evidence>
<evidence type="ECO:0000256" key="10">
    <source>
        <dbReference type="ARBA" id="ARBA00044501"/>
    </source>
</evidence>
<comment type="function">
    <text evidence="12">Catalyzes the conversion of heme O to heme A by two successive hydroxylations of the methyl group at C8. The first hydroxylation forms heme I, the second hydroxylation results in an unstable dihydroxymethyl group, which spontaneously dehydrates, resulting in the formyl group of heme A.</text>
</comment>
<evidence type="ECO:0000256" key="2">
    <source>
        <dbReference type="ARBA" id="ARBA00004141"/>
    </source>
</evidence>
<feature type="transmembrane region" description="Helical" evidence="12">
    <location>
        <begin position="323"/>
        <end position="345"/>
    </location>
</feature>
<dbReference type="InterPro" id="IPR003780">
    <property type="entry name" value="COX15/CtaA_fam"/>
</dbReference>
<evidence type="ECO:0000313" key="13">
    <source>
        <dbReference type="EMBL" id="RCL73078.1"/>
    </source>
</evidence>
<dbReference type="PANTHER" id="PTHR23289:SF2">
    <property type="entry name" value="CYTOCHROME C OXIDASE ASSEMBLY PROTEIN COX15 HOMOLOG"/>
    <property type="match status" value="1"/>
</dbReference>
<feature type="transmembrane region" description="Helical" evidence="12">
    <location>
        <begin position="131"/>
        <end position="151"/>
    </location>
</feature>
<comment type="subunit">
    <text evidence="12">Interacts with CtaB.</text>
</comment>
<dbReference type="Pfam" id="PF02628">
    <property type="entry name" value="COX15-CtaA"/>
    <property type="match status" value="1"/>
</dbReference>
<evidence type="ECO:0000256" key="4">
    <source>
        <dbReference type="ARBA" id="ARBA00022723"/>
    </source>
</evidence>
<dbReference type="EC" id="1.17.99.9" evidence="12"/>
<evidence type="ECO:0000256" key="7">
    <source>
        <dbReference type="ARBA" id="ARBA00023004"/>
    </source>
</evidence>
<dbReference type="HAMAP" id="MF_01665">
    <property type="entry name" value="HemeA_synth_type2"/>
    <property type="match status" value="1"/>
</dbReference>
<comment type="cofactor">
    <cofactor evidence="1 12">
        <name>heme b</name>
        <dbReference type="ChEBI" id="CHEBI:60344"/>
    </cofactor>
</comment>
<dbReference type="PANTHER" id="PTHR23289">
    <property type="entry name" value="CYTOCHROME C OXIDASE ASSEMBLY PROTEIN COX15"/>
    <property type="match status" value="1"/>
</dbReference>
<dbReference type="UniPathway" id="UPA00269">
    <property type="reaction ID" value="UER00713"/>
</dbReference>
<evidence type="ECO:0000256" key="6">
    <source>
        <dbReference type="ARBA" id="ARBA00023002"/>
    </source>
</evidence>
<evidence type="ECO:0000313" key="14">
    <source>
        <dbReference type="Proteomes" id="UP000253570"/>
    </source>
</evidence>
<gene>
    <name evidence="12" type="primary">ctaA</name>
    <name evidence="13" type="ORF">DBW71_04575</name>
</gene>
<keyword evidence="7 12" id="KW-0408">Iron</keyword>
<keyword evidence="5 12" id="KW-1133">Transmembrane helix</keyword>
<dbReference type="GO" id="GO:0046872">
    <property type="term" value="F:metal ion binding"/>
    <property type="evidence" value="ECO:0007669"/>
    <property type="project" value="UniProtKB-KW"/>
</dbReference>
<comment type="pathway">
    <text evidence="10 12">Porphyrin-containing compound metabolism; heme A biosynthesis; heme A from heme O: step 1/1.</text>
</comment>
<dbReference type="GO" id="GO:0006784">
    <property type="term" value="P:heme A biosynthetic process"/>
    <property type="evidence" value="ECO:0007669"/>
    <property type="project" value="UniProtKB-UniRule"/>
</dbReference>
<evidence type="ECO:0000256" key="1">
    <source>
        <dbReference type="ARBA" id="ARBA00001970"/>
    </source>
</evidence>
<evidence type="ECO:0000256" key="11">
    <source>
        <dbReference type="ARBA" id="ARBA00048044"/>
    </source>
</evidence>
<name>A0A368DMK3_9PROT</name>
<keyword evidence="12" id="KW-1003">Cell membrane</keyword>
<sequence length="349" mass="40888">MISKHSQIRYKNILQDPIFFWFLCSIGILIILICVGGITRLTESGLSITEWQPIMGIMYPLTDNTWQIEFEKYKQIPEFLLLNYDMSLAEFKYIYFWEWFHRIIARGFGFLFLLPYIYFYYKRAFRGSEHILLPLILLFIIIQAVIGWYMVQSGLNDRVNVSQYRLAMHLSMAFLILGLLLYLFFVRFNNFTGAPSNKDNFLKITSVAIISFVFIQIILGAFVSGMRAGLTYNTWPLMDGEIIPNNLFILPVWYKNFFENPLTAQFDHRLLAYILILVVLVQVTYVFKSYRNSVYFRSSIFLVLALFLQITIGILALLNQVPIYMGVMHQLGAIILFIAALYHFCLTLR</sequence>
<comment type="catalytic activity">
    <reaction evidence="11">
        <text>Fe(II)-heme o + 2 A + H2O = Fe(II)-heme a + 2 AH2</text>
        <dbReference type="Rhea" id="RHEA:63388"/>
        <dbReference type="ChEBI" id="CHEBI:13193"/>
        <dbReference type="ChEBI" id="CHEBI:15377"/>
        <dbReference type="ChEBI" id="CHEBI:17499"/>
        <dbReference type="ChEBI" id="CHEBI:60530"/>
        <dbReference type="ChEBI" id="CHEBI:61715"/>
        <dbReference type="EC" id="1.17.99.9"/>
    </reaction>
    <physiologicalReaction direction="left-to-right" evidence="11">
        <dbReference type="Rhea" id="RHEA:63389"/>
    </physiologicalReaction>
</comment>
<keyword evidence="9 12" id="KW-0472">Membrane</keyword>
<proteinExistence type="inferred from homology"/>
<evidence type="ECO:0000256" key="5">
    <source>
        <dbReference type="ARBA" id="ARBA00022989"/>
    </source>
</evidence>
<keyword evidence="8 12" id="KW-0350">Heme biosynthesis</keyword>
<feature type="transmembrane region" description="Helical" evidence="12">
    <location>
        <begin position="207"/>
        <end position="230"/>
    </location>
</feature>
<comment type="similarity">
    <text evidence="12">Belongs to the COX15/CtaA family. Type 2 subfamily.</text>
</comment>
<comment type="caution">
    <text evidence="13">The sequence shown here is derived from an EMBL/GenBank/DDBJ whole genome shotgun (WGS) entry which is preliminary data.</text>
</comment>
<dbReference type="EMBL" id="QOQD01000010">
    <property type="protein sequence ID" value="RCL73078.1"/>
    <property type="molecule type" value="Genomic_DNA"/>
</dbReference>